<protein>
    <submittedName>
        <fullName evidence="1">Uncharacterized protein</fullName>
    </submittedName>
</protein>
<proteinExistence type="predicted"/>
<reference evidence="1 2" key="1">
    <citation type="journal article" date="2014" name="ISME J.">
        <title>Candidatus Competibacter-lineage genomes retrieved from metagenomes reveal functional metabolic diversity.</title>
        <authorList>
            <person name="McIlroy S.J."/>
            <person name="Albertsen M."/>
            <person name="Andresen E.K."/>
            <person name="Saunders A.M."/>
            <person name="Kristiansen R."/>
            <person name="Stokholm-Bjerregaard M."/>
            <person name="Nielsen K.L."/>
            <person name="Nielsen P.H."/>
        </authorList>
    </citation>
    <scope>NUCLEOTIDE SEQUENCE [LARGE SCALE GENOMIC DNA]</scope>
    <source>
        <strain evidence="1 2">Run_B_J11</strain>
    </source>
</reference>
<evidence type="ECO:0000313" key="2">
    <source>
        <dbReference type="Proteomes" id="UP000019184"/>
    </source>
</evidence>
<accession>A0A7U7G7X2</accession>
<dbReference type="EMBL" id="CBTK010000008">
    <property type="protein sequence ID" value="CDH43135.1"/>
    <property type="molecule type" value="Genomic_DNA"/>
</dbReference>
<dbReference type="AlphaFoldDB" id="A0A7U7G7X2"/>
<evidence type="ECO:0000313" key="1">
    <source>
        <dbReference type="EMBL" id="CDH43135.1"/>
    </source>
</evidence>
<name>A0A7U7G7X2_9GAMM</name>
<keyword evidence="2" id="KW-1185">Reference proteome</keyword>
<organism evidence="1 2">
    <name type="scientific">Candidatus Contendobacter odensis Run_B_J11</name>
    <dbReference type="NCBI Taxonomy" id="1400861"/>
    <lineage>
        <taxon>Bacteria</taxon>
        <taxon>Pseudomonadati</taxon>
        <taxon>Pseudomonadota</taxon>
        <taxon>Gammaproteobacteria</taxon>
        <taxon>Candidatus Competibacteraceae</taxon>
        <taxon>Candidatus Contendibacter</taxon>
    </lineage>
</organism>
<dbReference type="Proteomes" id="UP000019184">
    <property type="component" value="Unassembled WGS sequence"/>
</dbReference>
<comment type="caution">
    <text evidence="1">The sequence shown here is derived from an EMBL/GenBank/DDBJ whole genome shotgun (WGS) entry which is preliminary data.</text>
</comment>
<sequence>MMNHYHQKPMTIYYLTRLGSHAQLFKSLQERKKLALLIGSEIPNFNHQLPPTSKSRA</sequence>
<gene>
    <name evidence="1" type="ORF">BN874_1050010</name>
</gene>